<keyword evidence="4 10" id="KW-0812">Transmembrane</keyword>
<evidence type="ECO:0000313" key="12">
    <source>
        <dbReference type="Proteomes" id="UP000095282"/>
    </source>
</evidence>
<dbReference type="InterPro" id="IPR045221">
    <property type="entry name" value="Sphingomyelin_synth-like"/>
</dbReference>
<keyword evidence="8 10" id="KW-0472">Membrane</keyword>
<evidence type="ECO:0000256" key="10">
    <source>
        <dbReference type="SAM" id="Phobius"/>
    </source>
</evidence>
<dbReference type="GO" id="GO:0046513">
    <property type="term" value="P:ceramide biosynthetic process"/>
    <property type="evidence" value="ECO:0007669"/>
    <property type="project" value="TreeGrafter"/>
</dbReference>
<keyword evidence="5" id="KW-0746">Sphingolipid metabolism</keyword>
<proteinExistence type="inferred from homology"/>
<dbReference type="CDD" id="cd17039">
    <property type="entry name" value="Ubl_ubiquitin_like"/>
    <property type="match status" value="1"/>
</dbReference>
<comment type="subcellular location">
    <subcellularLocation>
        <location evidence="1">Membrane</location>
        <topology evidence="1">Multi-pass membrane protein</topology>
    </subcellularLocation>
</comment>
<feature type="region of interest" description="Disordered" evidence="9">
    <location>
        <begin position="370"/>
        <end position="398"/>
    </location>
</feature>
<evidence type="ECO:0000256" key="3">
    <source>
        <dbReference type="ARBA" id="ARBA00022679"/>
    </source>
</evidence>
<dbReference type="GO" id="GO:0006686">
    <property type="term" value="P:sphingomyelin biosynthetic process"/>
    <property type="evidence" value="ECO:0007669"/>
    <property type="project" value="TreeGrafter"/>
</dbReference>
<name>A0A1I7UXC6_9PELO</name>
<feature type="domain" description="Sphingomyelin synthase-like" evidence="11">
    <location>
        <begin position="251"/>
        <end position="323"/>
    </location>
</feature>
<dbReference type="GO" id="GO:0047493">
    <property type="term" value="F:ceramide cholinephosphotransferase activity"/>
    <property type="evidence" value="ECO:0007669"/>
    <property type="project" value="TreeGrafter"/>
</dbReference>
<dbReference type="GO" id="GO:0005789">
    <property type="term" value="C:endoplasmic reticulum membrane"/>
    <property type="evidence" value="ECO:0007669"/>
    <property type="project" value="TreeGrafter"/>
</dbReference>
<dbReference type="STRING" id="1561998.A0A1I7UXC6"/>
<evidence type="ECO:0000256" key="7">
    <source>
        <dbReference type="ARBA" id="ARBA00023098"/>
    </source>
</evidence>
<dbReference type="InterPro" id="IPR025749">
    <property type="entry name" value="Sphingomyelin_synth-like_dom"/>
</dbReference>
<dbReference type="PANTHER" id="PTHR21290">
    <property type="entry name" value="SPHINGOMYELIN SYNTHETASE"/>
    <property type="match status" value="1"/>
</dbReference>
<accession>A0A1I7UXC6</accession>
<keyword evidence="6 10" id="KW-1133">Transmembrane helix</keyword>
<keyword evidence="12" id="KW-1185">Reference proteome</keyword>
<evidence type="ECO:0000259" key="11">
    <source>
        <dbReference type="Pfam" id="PF14360"/>
    </source>
</evidence>
<evidence type="ECO:0000256" key="4">
    <source>
        <dbReference type="ARBA" id="ARBA00022692"/>
    </source>
</evidence>
<feature type="transmembrane region" description="Helical" evidence="10">
    <location>
        <begin position="254"/>
        <end position="274"/>
    </location>
</feature>
<organism evidence="12 13">
    <name type="scientific">Caenorhabditis tropicalis</name>
    <dbReference type="NCBI Taxonomy" id="1561998"/>
    <lineage>
        <taxon>Eukaryota</taxon>
        <taxon>Metazoa</taxon>
        <taxon>Ecdysozoa</taxon>
        <taxon>Nematoda</taxon>
        <taxon>Chromadorea</taxon>
        <taxon>Rhabditida</taxon>
        <taxon>Rhabditina</taxon>
        <taxon>Rhabditomorpha</taxon>
        <taxon>Rhabditoidea</taxon>
        <taxon>Rhabditidae</taxon>
        <taxon>Peloderinae</taxon>
        <taxon>Caenorhabditis</taxon>
    </lineage>
</organism>
<reference evidence="13" key="1">
    <citation type="submission" date="2016-11" db="UniProtKB">
        <authorList>
            <consortium name="WormBaseParasite"/>
        </authorList>
    </citation>
    <scope>IDENTIFICATION</scope>
</reference>
<feature type="compositionally biased region" description="Polar residues" evidence="9">
    <location>
        <begin position="62"/>
        <end position="84"/>
    </location>
</feature>
<sequence length="420" mass="46934">MCDRIKSVWGIPSEFQKLFLGNGSEIFGPGDNSLISYGLKDGDKVIVTDDSLCGDEEVVRPSATTTRNSSHHQSCTSMGSGSKPISTVISARGAPEDEESATTGRGSEWAKCIFLFFFLLISGMSNWAVIAYTHDFVPRQPLPDIVFSLVGEQRWASSLGDMCVALCIVLLGALLVIHQHRGTILKRVVFCAGILYAMRSITLAATQLPSGYTDNKGRCRDQVESKASVFFGRLFEQTIRIGFQSKHQMLCGDLLFSGHTLVMVTCSLAVAYYLPKSIKPIQWIAHVSCFIGMICMIVSRTHYTIDVIIAYWLSNMVFRIYHAYCEVDMCMERHKSILYSWWPCRIIDWLEQDIVPGRLDNRCSLPWKRRGNGSQRERGGANEQESSDSSSTTCDTANHHHHHHQKHVSISSSSTYPLPC</sequence>
<feature type="transmembrane region" description="Helical" evidence="10">
    <location>
        <begin position="154"/>
        <end position="177"/>
    </location>
</feature>
<keyword evidence="7" id="KW-0443">Lipid metabolism</keyword>
<dbReference type="WBParaSite" id="Csp11.Scaffold630.g20282.t1">
    <property type="protein sequence ID" value="Csp11.Scaffold630.g20282.t1"/>
    <property type="gene ID" value="Csp11.Scaffold630.g20282"/>
</dbReference>
<evidence type="ECO:0000256" key="1">
    <source>
        <dbReference type="ARBA" id="ARBA00004141"/>
    </source>
</evidence>
<keyword evidence="3" id="KW-0808">Transferase</keyword>
<feature type="transmembrane region" description="Helical" evidence="10">
    <location>
        <begin position="280"/>
        <end position="298"/>
    </location>
</feature>
<dbReference type="Proteomes" id="UP000095282">
    <property type="component" value="Unplaced"/>
</dbReference>
<protein>
    <submittedName>
        <fullName evidence="13">PAP2_C domain-containing protein</fullName>
    </submittedName>
</protein>
<dbReference type="AlphaFoldDB" id="A0A1I7UXC6"/>
<feature type="compositionally biased region" description="Low complexity" evidence="9">
    <location>
        <begin position="387"/>
        <end position="396"/>
    </location>
</feature>
<evidence type="ECO:0000313" key="13">
    <source>
        <dbReference type="WBParaSite" id="Csp11.Scaffold630.g20282.t1"/>
    </source>
</evidence>
<evidence type="ECO:0000256" key="2">
    <source>
        <dbReference type="ARBA" id="ARBA00005441"/>
    </source>
</evidence>
<dbReference type="PANTHER" id="PTHR21290:SF34">
    <property type="entry name" value="PHOSPHATIDYLCHOLINE:CERAMIDE CHOLINEPHOSPHOTRANSFERASE 3-RELATED"/>
    <property type="match status" value="1"/>
</dbReference>
<dbReference type="Pfam" id="PF14360">
    <property type="entry name" value="PAP2_C"/>
    <property type="match status" value="1"/>
</dbReference>
<comment type="similarity">
    <text evidence="2">Belongs to the sphingomyelin synthase family.</text>
</comment>
<evidence type="ECO:0000256" key="5">
    <source>
        <dbReference type="ARBA" id="ARBA00022919"/>
    </source>
</evidence>
<evidence type="ECO:0000256" key="8">
    <source>
        <dbReference type="ARBA" id="ARBA00023136"/>
    </source>
</evidence>
<evidence type="ECO:0000256" key="9">
    <source>
        <dbReference type="SAM" id="MobiDB-lite"/>
    </source>
</evidence>
<feature type="transmembrane region" description="Helical" evidence="10">
    <location>
        <begin position="305"/>
        <end position="324"/>
    </location>
</feature>
<feature type="region of interest" description="Disordered" evidence="9">
    <location>
        <begin position="60"/>
        <end position="84"/>
    </location>
</feature>
<dbReference type="GO" id="GO:0033188">
    <property type="term" value="F:sphingomyelin synthase activity"/>
    <property type="evidence" value="ECO:0007669"/>
    <property type="project" value="TreeGrafter"/>
</dbReference>
<feature type="transmembrane region" description="Helical" evidence="10">
    <location>
        <begin position="113"/>
        <end position="134"/>
    </location>
</feature>
<evidence type="ECO:0000256" key="6">
    <source>
        <dbReference type="ARBA" id="ARBA00022989"/>
    </source>
</evidence>
<dbReference type="GO" id="GO:0000139">
    <property type="term" value="C:Golgi membrane"/>
    <property type="evidence" value="ECO:0007669"/>
    <property type="project" value="TreeGrafter"/>
</dbReference>
<dbReference type="GO" id="GO:0005886">
    <property type="term" value="C:plasma membrane"/>
    <property type="evidence" value="ECO:0007669"/>
    <property type="project" value="TreeGrafter"/>
</dbReference>